<protein>
    <submittedName>
        <fullName evidence="1">GH23472</fullName>
    </submittedName>
</protein>
<name>B4K0B1_DROGR</name>
<dbReference type="Proteomes" id="UP000001070">
    <property type="component" value="Unassembled WGS sequence"/>
</dbReference>
<dbReference type="AlphaFoldDB" id="B4K0B1"/>
<proteinExistence type="predicted"/>
<reference evidence="1 2" key="1">
    <citation type="journal article" date="2007" name="Nature">
        <title>Evolution of genes and genomes on the Drosophila phylogeny.</title>
        <authorList>
            <consortium name="Drosophila 12 Genomes Consortium"/>
            <person name="Clark A.G."/>
            <person name="Eisen M.B."/>
            <person name="Smith D.R."/>
            <person name="Bergman C.M."/>
            <person name="Oliver B."/>
            <person name="Markow T.A."/>
            <person name="Kaufman T.C."/>
            <person name="Kellis M."/>
            <person name="Gelbart W."/>
            <person name="Iyer V.N."/>
            <person name="Pollard D.A."/>
            <person name="Sackton T.B."/>
            <person name="Larracuente A.M."/>
            <person name="Singh N.D."/>
            <person name="Abad J.P."/>
            <person name="Abt D.N."/>
            <person name="Adryan B."/>
            <person name="Aguade M."/>
            <person name="Akashi H."/>
            <person name="Anderson W.W."/>
            <person name="Aquadro C.F."/>
            <person name="Ardell D.H."/>
            <person name="Arguello R."/>
            <person name="Artieri C.G."/>
            <person name="Barbash D.A."/>
            <person name="Barker D."/>
            <person name="Barsanti P."/>
            <person name="Batterham P."/>
            <person name="Batzoglou S."/>
            <person name="Begun D."/>
            <person name="Bhutkar A."/>
            <person name="Blanco E."/>
            <person name="Bosak S.A."/>
            <person name="Bradley R.K."/>
            <person name="Brand A.D."/>
            <person name="Brent M.R."/>
            <person name="Brooks A.N."/>
            <person name="Brown R.H."/>
            <person name="Butlin R.K."/>
            <person name="Caggese C."/>
            <person name="Calvi B.R."/>
            <person name="Bernardo de Carvalho A."/>
            <person name="Caspi A."/>
            <person name="Castrezana S."/>
            <person name="Celniker S.E."/>
            <person name="Chang J.L."/>
            <person name="Chapple C."/>
            <person name="Chatterji S."/>
            <person name="Chinwalla A."/>
            <person name="Civetta A."/>
            <person name="Clifton S.W."/>
            <person name="Comeron J.M."/>
            <person name="Costello J.C."/>
            <person name="Coyne J.A."/>
            <person name="Daub J."/>
            <person name="David R.G."/>
            <person name="Delcher A.L."/>
            <person name="Delehaunty K."/>
            <person name="Do C.B."/>
            <person name="Ebling H."/>
            <person name="Edwards K."/>
            <person name="Eickbush T."/>
            <person name="Evans J.D."/>
            <person name="Filipski A."/>
            <person name="Findeiss S."/>
            <person name="Freyhult E."/>
            <person name="Fulton L."/>
            <person name="Fulton R."/>
            <person name="Garcia A.C."/>
            <person name="Gardiner A."/>
            <person name="Garfield D.A."/>
            <person name="Garvin B.E."/>
            <person name="Gibson G."/>
            <person name="Gilbert D."/>
            <person name="Gnerre S."/>
            <person name="Godfrey J."/>
            <person name="Good R."/>
            <person name="Gotea V."/>
            <person name="Gravely B."/>
            <person name="Greenberg A.J."/>
            <person name="Griffiths-Jones S."/>
            <person name="Gross S."/>
            <person name="Guigo R."/>
            <person name="Gustafson E.A."/>
            <person name="Haerty W."/>
            <person name="Hahn M.W."/>
            <person name="Halligan D.L."/>
            <person name="Halpern A.L."/>
            <person name="Halter G.M."/>
            <person name="Han M.V."/>
            <person name="Heger A."/>
            <person name="Hillier L."/>
            <person name="Hinrichs A.S."/>
            <person name="Holmes I."/>
            <person name="Hoskins R.A."/>
            <person name="Hubisz M.J."/>
            <person name="Hultmark D."/>
            <person name="Huntley M.A."/>
            <person name="Jaffe D.B."/>
            <person name="Jagadeeshan S."/>
            <person name="Jeck W.R."/>
            <person name="Johnson J."/>
            <person name="Jones C.D."/>
            <person name="Jordan W.C."/>
            <person name="Karpen G.H."/>
            <person name="Kataoka E."/>
            <person name="Keightley P.D."/>
            <person name="Kheradpour P."/>
            <person name="Kirkness E.F."/>
            <person name="Koerich L.B."/>
            <person name="Kristiansen K."/>
            <person name="Kudrna D."/>
            <person name="Kulathinal R.J."/>
            <person name="Kumar S."/>
            <person name="Kwok R."/>
            <person name="Lander E."/>
            <person name="Langley C.H."/>
            <person name="Lapoint R."/>
            <person name="Lazzaro B.P."/>
            <person name="Lee S.J."/>
            <person name="Levesque L."/>
            <person name="Li R."/>
            <person name="Lin C.F."/>
            <person name="Lin M.F."/>
            <person name="Lindblad-Toh K."/>
            <person name="Llopart A."/>
            <person name="Long M."/>
            <person name="Low L."/>
            <person name="Lozovsky E."/>
            <person name="Lu J."/>
            <person name="Luo M."/>
            <person name="Machado C.A."/>
            <person name="Makalowski W."/>
            <person name="Marzo M."/>
            <person name="Matsuda M."/>
            <person name="Matzkin L."/>
            <person name="McAllister B."/>
            <person name="McBride C.S."/>
            <person name="McKernan B."/>
            <person name="McKernan K."/>
            <person name="Mendez-Lago M."/>
            <person name="Minx P."/>
            <person name="Mollenhauer M.U."/>
            <person name="Montooth K."/>
            <person name="Mount S.M."/>
            <person name="Mu X."/>
            <person name="Myers E."/>
            <person name="Negre B."/>
            <person name="Newfeld S."/>
            <person name="Nielsen R."/>
            <person name="Noor M.A."/>
            <person name="O'Grady P."/>
            <person name="Pachter L."/>
            <person name="Papaceit M."/>
            <person name="Parisi M.J."/>
            <person name="Parisi M."/>
            <person name="Parts L."/>
            <person name="Pedersen J.S."/>
            <person name="Pesole G."/>
            <person name="Phillippy A.M."/>
            <person name="Ponting C.P."/>
            <person name="Pop M."/>
            <person name="Porcelli D."/>
            <person name="Powell J.R."/>
            <person name="Prohaska S."/>
            <person name="Pruitt K."/>
            <person name="Puig M."/>
            <person name="Quesneville H."/>
            <person name="Ram K.R."/>
            <person name="Rand D."/>
            <person name="Rasmussen M.D."/>
            <person name="Reed L.K."/>
            <person name="Reenan R."/>
            <person name="Reily A."/>
            <person name="Remington K.A."/>
            <person name="Rieger T.T."/>
            <person name="Ritchie M.G."/>
            <person name="Robin C."/>
            <person name="Rogers Y.H."/>
            <person name="Rohde C."/>
            <person name="Rozas J."/>
            <person name="Rubenfield M.J."/>
            <person name="Ruiz A."/>
            <person name="Russo S."/>
            <person name="Salzberg S.L."/>
            <person name="Sanchez-Gracia A."/>
            <person name="Saranga D.J."/>
            <person name="Sato H."/>
            <person name="Schaeffer S.W."/>
            <person name="Schatz M.C."/>
            <person name="Schlenke T."/>
            <person name="Schwartz R."/>
            <person name="Segarra C."/>
            <person name="Singh R.S."/>
            <person name="Sirot L."/>
            <person name="Sirota M."/>
            <person name="Sisneros N.B."/>
            <person name="Smith C.D."/>
            <person name="Smith T.F."/>
            <person name="Spieth J."/>
            <person name="Stage D.E."/>
            <person name="Stark A."/>
            <person name="Stephan W."/>
            <person name="Strausberg R.L."/>
            <person name="Strempel S."/>
            <person name="Sturgill D."/>
            <person name="Sutton G."/>
            <person name="Sutton G.G."/>
            <person name="Tao W."/>
            <person name="Teichmann S."/>
            <person name="Tobari Y.N."/>
            <person name="Tomimura Y."/>
            <person name="Tsolas J.M."/>
            <person name="Valente V.L."/>
            <person name="Venter E."/>
            <person name="Venter J.C."/>
            <person name="Vicario S."/>
            <person name="Vieira F.G."/>
            <person name="Vilella A.J."/>
            <person name="Villasante A."/>
            <person name="Walenz B."/>
            <person name="Wang J."/>
            <person name="Wasserman M."/>
            <person name="Watts T."/>
            <person name="Wilson D."/>
            <person name="Wilson R.K."/>
            <person name="Wing R.A."/>
            <person name="Wolfner M.F."/>
            <person name="Wong A."/>
            <person name="Wong G.K."/>
            <person name="Wu C.I."/>
            <person name="Wu G."/>
            <person name="Yamamoto D."/>
            <person name="Yang H.P."/>
            <person name="Yang S.P."/>
            <person name="Yorke J.A."/>
            <person name="Yoshida K."/>
            <person name="Zdobnov E."/>
            <person name="Zhang P."/>
            <person name="Zhang Y."/>
            <person name="Zimin A.V."/>
            <person name="Baldwin J."/>
            <person name="Abdouelleil A."/>
            <person name="Abdulkadir J."/>
            <person name="Abebe A."/>
            <person name="Abera B."/>
            <person name="Abreu J."/>
            <person name="Acer S.C."/>
            <person name="Aftuck L."/>
            <person name="Alexander A."/>
            <person name="An P."/>
            <person name="Anderson E."/>
            <person name="Anderson S."/>
            <person name="Arachi H."/>
            <person name="Azer M."/>
            <person name="Bachantsang P."/>
            <person name="Barry A."/>
            <person name="Bayul T."/>
            <person name="Berlin A."/>
            <person name="Bessette D."/>
            <person name="Bloom T."/>
            <person name="Blye J."/>
            <person name="Boguslavskiy L."/>
            <person name="Bonnet C."/>
            <person name="Boukhgalter B."/>
            <person name="Bourzgui I."/>
            <person name="Brown A."/>
            <person name="Cahill P."/>
            <person name="Channer S."/>
            <person name="Cheshatsang Y."/>
            <person name="Chuda L."/>
            <person name="Citroen M."/>
            <person name="Collymore A."/>
            <person name="Cooke P."/>
            <person name="Costello M."/>
            <person name="D'Aco K."/>
            <person name="Daza R."/>
            <person name="De Haan G."/>
            <person name="DeGray S."/>
            <person name="DeMaso C."/>
            <person name="Dhargay N."/>
            <person name="Dooley K."/>
            <person name="Dooley E."/>
            <person name="Doricent M."/>
            <person name="Dorje P."/>
            <person name="Dorjee K."/>
            <person name="Dupes A."/>
            <person name="Elong R."/>
            <person name="Falk J."/>
            <person name="Farina A."/>
            <person name="Faro S."/>
            <person name="Ferguson D."/>
            <person name="Fisher S."/>
            <person name="Foley C.D."/>
            <person name="Franke A."/>
            <person name="Friedrich D."/>
            <person name="Gadbois L."/>
            <person name="Gearin G."/>
            <person name="Gearin C.R."/>
            <person name="Giannoukos G."/>
            <person name="Goode T."/>
            <person name="Graham J."/>
            <person name="Grandbois E."/>
            <person name="Grewal S."/>
            <person name="Gyaltsen K."/>
            <person name="Hafez N."/>
            <person name="Hagos B."/>
            <person name="Hall J."/>
            <person name="Henson C."/>
            <person name="Hollinger A."/>
            <person name="Honan T."/>
            <person name="Huard M.D."/>
            <person name="Hughes L."/>
            <person name="Hurhula B."/>
            <person name="Husby M.E."/>
            <person name="Kamat A."/>
            <person name="Kanga B."/>
            <person name="Kashin S."/>
            <person name="Khazanovich D."/>
            <person name="Kisner P."/>
            <person name="Lance K."/>
            <person name="Lara M."/>
            <person name="Lee W."/>
            <person name="Lennon N."/>
            <person name="Letendre F."/>
            <person name="LeVine R."/>
            <person name="Lipovsky A."/>
            <person name="Liu X."/>
            <person name="Liu J."/>
            <person name="Liu S."/>
            <person name="Lokyitsang T."/>
            <person name="Lokyitsang Y."/>
            <person name="Lubonja R."/>
            <person name="Lui A."/>
            <person name="MacDonald P."/>
            <person name="Magnisalis V."/>
            <person name="Maru K."/>
            <person name="Matthews C."/>
            <person name="McCusker W."/>
            <person name="McDonough S."/>
            <person name="Mehta T."/>
            <person name="Meldrim J."/>
            <person name="Meneus L."/>
            <person name="Mihai O."/>
            <person name="Mihalev A."/>
            <person name="Mihova T."/>
            <person name="Mittelman R."/>
            <person name="Mlenga V."/>
            <person name="Montmayeur A."/>
            <person name="Mulrain L."/>
            <person name="Navidi A."/>
            <person name="Naylor J."/>
            <person name="Negash T."/>
            <person name="Nguyen T."/>
            <person name="Nguyen N."/>
            <person name="Nicol R."/>
            <person name="Norbu C."/>
            <person name="Norbu N."/>
            <person name="Novod N."/>
            <person name="O'Neill B."/>
            <person name="Osman S."/>
            <person name="Markiewicz E."/>
            <person name="Oyono O.L."/>
            <person name="Patti C."/>
            <person name="Phunkhang P."/>
            <person name="Pierre F."/>
            <person name="Priest M."/>
            <person name="Raghuraman S."/>
            <person name="Rege F."/>
            <person name="Reyes R."/>
            <person name="Rise C."/>
            <person name="Rogov P."/>
            <person name="Ross K."/>
            <person name="Ryan E."/>
            <person name="Settipalli S."/>
            <person name="Shea T."/>
            <person name="Sherpa N."/>
            <person name="Shi L."/>
            <person name="Shih D."/>
            <person name="Sparrow T."/>
            <person name="Spaulding J."/>
            <person name="Stalker J."/>
            <person name="Stange-Thomann N."/>
            <person name="Stavropoulos S."/>
            <person name="Stone C."/>
            <person name="Strader C."/>
            <person name="Tesfaye S."/>
            <person name="Thomson T."/>
            <person name="Thoulutsang Y."/>
            <person name="Thoulutsang D."/>
            <person name="Topham K."/>
            <person name="Topping I."/>
            <person name="Tsamla T."/>
            <person name="Vassiliev H."/>
            <person name="Vo A."/>
            <person name="Wangchuk T."/>
            <person name="Wangdi T."/>
            <person name="Weiand M."/>
            <person name="Wilkinson J."/>
            <person name="Wilson A."/>
            <person name="Yadav S."/>
            <person name="Young G."/>
            <person name="Yu Q."/>
            <person name="Zembek L."/>
            <person name="Zhong D."/>
            <person name="Zimmer A."/>
            <person name="Zwirko Z."/>
            <person name="Jaffe D.B."/>
            <person name="Alvarez P."/>
            <person name="Brockman W."/>
            <person name="Butler J."/>
            <person name="Chin C."/>
            <person name="Gnerre S."/>
            <person name="Grabherr M."/>
            <person name="Kleber M."/>
            <person name="Mauceli E."/>
            <person name="MacCallum I."/>
        </authorList>
    </citation>
    <scope>NUCLEOTIDE SEQUENCE [LARGE SCALE GENOMIC DNA]</scope>
    <source>
        <strain evidence="2">Tucson 15287-2541.00</strain>
    </source>
</reference>
<dbReference type="InParanoid" id="B4K0B1"/>
<accession>B4K0B1</accession>
<evidence type="ECO:0000313" key="1">
    <source>
        <dbReference type="EMBL" id="EDV94283.1"/>
    </source>
</evidence>
<organism evidence="2">
    <name type="scientific">Drosophila grimshawi</name>
    <name type="common">Hawaiian fruit fly</name>
    <name type="synonym">Idiomyia grimshawi</name>
    <dbReference type="NCBI Taxonomy" id="7222"/>
    <lineage>
        <taxon>Eukaryota</taxon>
        <taxon>Metazoa</taxon>
        <taxon>Ecdysozoa</taxon>
        <taxon>Arthropoda</taxon>
        <taxon>Hexapoda</taxon>
        <taxon>Insecta</taxon>
        <taxon>Pterygota</taxon>
        <taxon>Neoptera</taxon>
        <taxon>Endopterygota</taxon>
        <taxon>Diptera</taxon>
        <taxon>Brachycera</taxon>
        <taxon>Muscomorpha</taxon>
        <taxon>Ephydroidea</taxon>
        <taxon>Drosophilidae</taxon>
        <taxon>Drosophila</taxon>
        <taxon>Hawaiian Drosophila</taxon>
    </lineage>
</organism>
<dbReference type="HOGENOM" id="CLU_2888069_0_0_1"/>
<sequence>MQTSKAGISSVSAATLQMYSHLLGRLFIVENDKRLNNYFNSLVQEIRKMSLVTVYRQQVVSRQ</sequence>
<dbReference type="EMBL" id="CH916406">
    <property type="protein sequence ID" value="EDV94283.1"/>
    <property type="molecule type" value="Genomic_DNA"/>
</dbReference>
<keyword evidence="2" id="KW-1185">Reference proteome</keyword>
<evidence type="ECO:0000313" key="2">
    <source>
        <dbReference type="Proteomes" id="UP000001070"/>
    </source>
</evidence>
<gene>
    <name evidence="1" type="primary">Dgri\GH23472</name>
    <name evidence="1" type="ORF">Dgri_GH23472</name>
</gene>